<dbReference type="PANTHER" id="PTHR32305">
    <property type="match status" value="1"/>
</dbReference>
<evidence type="ECO:0000256" key="5">
    <source>
        <dbReference type="SAM" id="SignalP"/>
    </source>
</evidence>
<dbReference type="InterPro" id="IPR013517">
    <property type="entry name" value="FG-GAP"/>
</dbReference>
<keyword evidence="2" id="KW-0964">Secreted</keyword>
<dbReference type="Pfam" id="PF13517">
    <property type="entry name" value="FG-GAP_3"/>
    <property type="match status" value="1"/>
</dbReference>
<dbReference type="EMBL" id="CP005973">
    <property type="protein sequence ID" value="AJR06773.1"/>
    <property type="molecule type" value="Genomic_DNA"/>
</dbReference>
<dbReference type="Pfam" id="PF03534">
    <property type="entry name" value="SpvB"/>
    <property type="match status" value="1"/>
</dbReference>
<accession>A0A0C5WI32</accession>
<dbReference type="KEGG" id="pgb:H744_1c1755"/>
<evidence type="ECO:0000256" key="1">
    <source>
        <dbReference type="ARBA" id="ARBA00004613"/>
    </source>
</evidence>
<evidence type="ECO:0000256" key="4">
    <source>
        <dbReference type="ARBA" id="ARBA00023026"/>
    </source>
</evidence>
<dbReference type="SUPFAM" id="SSF69318">
    <property type="entry name" value="Integrin alpha N-terminal domain"/>
    <property type="match status" value="1"/>
</dbReference>
<dbReference type="HOGENOM" id="CLU_000852_0_0_6"/>
<evidence type="ECO:0000313" key="7">
    <source>
        <dbReference type="Proteomes" id="UP000032303"/>
    </source>
</evidence>
<proteinExistence type="predicted"/>
<organism evidence="6 7">
    <name type="scientific">Photobacterium gaetbulicola Gung47</name>
    <dbReference type="NCBI Taxonomy" id="658445"/>
    <lineage>
        <taxon>Bacteria</taxon>
        <taxon>Pseudomonadati</taxon>
        <taxon>Pseudomonadota</taxon>
        <taxon>Gammaproteobacteria</taxon>
        <taxon>Vibrionales</taxon>
        <taxon>Vibrionaceae</taxon>
        <taxon>Photobacterium</taxon>
    </lineage>
</organism>
<evidence type="ECO:0000256" key="3">
    <source>
        <dbReference type="ARBA" id="ARBA00022729"/>
    </source>
</evidence>
<evidence type="ECO:0008006" key="8">
    <source>
        <dbReference type="Google" id="ProtNLM"/>
    </source>
</evidence>
<comment type="subcellular location">
    <subcellularLocation>
        <location evidence="1">Secreted</location>
    </subcellularLocation>
</comment>
<sequence>MTFRFGFIALGALLSLPALSSTITHQSGVGVIQSEYRINDGSVNYTIPITVPKGITDFSPQLSLNYNHNLGQGSLGVGWTLGGPSMIERCDKIVYNAQYREYERQRPELTKSDIWCIDGTPLVQTNATRMRPGTRGATFQLESDPTYYIEVKRDDNWGPTEFEIVSRDGIKHTYKTPVYATDFGRKPSKLLLTSSIPNYSSNDRSAITYHYSDLDENGDQYARLERVSYAGGDVVFNWNINSSVKPSWYHGRRQSYNYYLSSVDVRGAATDKLLWRYGIQYTTDNHTGLRYVDSVSQCNGEDCLPPLVFEYAWQSNESNFTLSKEQNFTAKGYKFNLVNDITGNGIKDFIGVDNNGLIYISKGYYKNGILSWEPYKKVFSDANDVMKNATSIKIMDVNGDNNLQLIFLQDSRFAGLSVIEVSDILSAINEAGTPSYRGWWKTPGCQYNSWGWWGKIRYEHILGRSLPELILECEHYDHDEYWDGMEQSYHSRQRKGLGWEWFDDPDMIQERVRTDFNAQLHLLGDLTNNGVLDNVTRNGAYIYNEKLDPKKAYGKWEKVHSVNSNAEWLIDINGDGFVDLVEVNDKEVRYFQGKGDGTFTARETLLSMSGSYRDTRRGFADINQNGLSDFYYIDDSGRLYVHYNFNGQISKNATLVYSGVHKPSKDDFVNFVDFAGNGRVSLVILRDGEAAQIYHGSFSSKLQYLTAVTSKYAPKVEFEYGFSHDEGHDLYVPQFFYHENRQQKTHLRTSSYDNPHGSFLISSVKVRDSKNVVTGHSSYRYGGQRIGRNFRGYLGMAMVNVKDELTGRELKERRHLIYPFNGQTALVEERLNGKILNKRTNSFCANGVSPSGSELKVSGVESCGVVVDADTEVNRWYTALIENVENAHDINEEQLTTSITKYANFDKFMNVGWINSRVTVKGGKEDGKNYTVRTVNKFGPPNINRWFIDRLLSSTVTHFKGDDEVSNTVSFGYDFASGLLTSEKGGDAEDNYRIYYTYDSYGNITRERTTGSHLESNREVVYSYNSNFPQLLDSKSITTRRFDIDGKKLSDVVHKSSYVYDEDTGLLLQEQAPGFHLGSAIQHSYDWLGYRTNTQMPWDIGVSTVSGRSADANACRAVTGGTTIDNFGWCEFVRPASEPANIIVYDIFGRPFRELRQSLQGKWIVIDKQYNNRGEIVATTRPYFEGQSSFFSVKHDYDEMGRLTKISEPGPLGESDSVTTLHYSPHQITRIDKLGAQKTEFYNVHGNTRKVITAGKADIEHNYYADGSLASTLHDGKYATSFAYNALGHKVRMTDPAAGTIQYGYNGVGELIVQTDALGTVTKSHYDELGRIYLQTRQGTKGRLEESRWEYDSTFIGQLAAERQRVAINGIWQPDEESILRYEYNFSSKGAGQLKKVTQELNDSVYGHQRFVTEYKYDETGRVIEEVRPDGFRQQNVYENGHLRAIKGPAGQHNLELSKEEIEQLIADALKHAELYANEAASLYSQAMDAKSWADEIVDASNNTMPVNGVDDVSFSRYKGMAHDIWESDLGFLLIETPELFVPIDGGLLSIVPLIPEFHHIYDPVSGNMEQISHDMYLQLINGVVSDKWGRFEKNESSKAWIGDLNDSGQLEIIIADVDEYGNNPFFKKEWNGSLSDLAREYNLAYQMLMGRYYDYLAAAEDMLSLATQLASMSSHFNRLFETETDRAERWESLADISDNPDAEIYYWLAQEVDASGRVKAEMFGNGVSSDYFYYEGTGQLHNIDTRGPASSGYGLSSQGWSRNLRFGYDRNDNMTVRENLTLGIKEKFAFDAAEQLISVSYRSSIAEVVGKGARFNENFTYDKRGNFKSKDGVAYQYSGRGYGPSKIGDKDVTYDANGAVTQIGNQYFVWGLAGQALKQHTGDNFAQFTYGTSGNRLRKVSGNGERLFYQGSSFEKRYTQGSEGLQVEYHNFINAGGRAIAVSMDIRKAEDESPISKEVHYFHKDSLGSITLVTNAIGEQVSQTLFDAWGKAREIEWDRHNLEQNKLFGSITNRGFTGHEHIPEVDLIHMNARVYSPEYGIFLSPDSVLQNPNNSHNYNRYSYVWNNPLKYHDPTGNFIGLVTSVVFGLMLKAGVHWAVVSTISFTMTYVVSRSFGLSPRDAFKAGLTAGIFSAVGAGFAEGGFLSNMIGENPLVKSLTHGVVGGGLNSLNGDSFSAGFFSAAFGKATSQASSLLDMIGGSGKFNAVGIDFGELAIAAIAGGAGSKMGGGSFTKGVQTASLANLFNSQSEAIKGLIDSGFAYKSASGRNSEAWYKMNFYRTAPIEIIYELHPRLRSWGDDRLARNDVYMEARNEWNISIVAKMFYSSEMVAHSINLAYQYASSAAQKNAFVKSLSVTGYFTKKSAEFMWEAYQQYGSYKELYDEFN</sequence>
<reference evidence="6 7" key="1">
    <citation type="submission" date="2013-05" db="EMBL/GenBank/DDBJ databases">
        <title>Complete genome sequence of the lipase-producing bacterium Photobacterium gaetbulicola Gung47.</title>
        <authorList>
            <person name="Kim Y.-O."/>
        </authorList>
    </citation>
    <scope>NUCLEOTIDE SEQUENCE [LARGE SCALE GENOMIC DNA]</scope>
    <source>
        <strain evidence="6 7">Gung47</strain>
    </source>
</reference>
<keyword evidence="3 5" id="KW-0732">Signal</keyword>
<dbReference type="PANTHER" id="PTHR32305:SF15">
    <property type="entry name" value="PROTEIN RHSA-RELATED"/>
    <property type="match status" value="1"/>
</dbReference>
<dbReference type="NCBIfam" id="TIGR03696">
    <property type="entry name" value="Rhs_assc_core"/>
    <property type="match status" value="1"/>
</dbReference>
<dbReference type="Proteomes" id="UP000032303">
    <property type="component" value="Chromosome 1"/>
</dbReference>
<keyword evidence="4" id="KW-0843">Virulence</keyword>
<dbReference type="GO" id="GO:0005576">
    <property type="term" value="C:extracellular region"/>
    <property type="evidence" value="ECO:0007669"/>
    <property type="project" value="UniProtKB-SubCell"/>
</dbReference>
<dbReference type="InterPro" id="IPR003284">
    <property type="entry name" value="Sal_SpvB"/>
</dbReference>
<name>A0A0C5WI32_9GAMM</name>
<dbReference type="GO" id="GO:0005737">
    <property type="term" value="C:cytoplasm"/>
    <property type="evidence" value="ECO:0007669"/>
    <property type="project" value="InterPro"/>
</dbReference>
<evidence type="ECO:0000256" key="2">
    <source>
        <dbReference type="ARBA" id="ARBA00022525"/>
    </source>
</evidence>
<dbReference type="InterPro" id="IPR022385">
    <property type="entry name" value="Rhs_assc_core"/>
</dbReference>
<evidence type="ECO:0000313" key="6">
    <source>
        <dbReference type="EMBL" id="AJR06773.1"/>
    </source>
</evidence>
<dbReference type="InterPro" id="IPR050708">
    <property type="entry name" value="T6SS_VgrG/RHS"/>
</dbReference>
<feature type="chain" id="PRO_5002184369" description="Insecticide toxin TcdB middle/N-terminal domain-containing protein" evidence="5">
    <location>
        <begin position="21"/>
        <end position="2387"/>
    </location>
</feature>
<keyword evidence="7" id="KW-1185">Reference proteome</keyword>
<protein>
    <recommendedName>
        <fullName evidence="8">Insecticide toxin TcdB middle/N-terminal domain-containing protein</fullName>
    </recommendedName>
</protein>
<dbReference type="OrthoDB" id="9815414at2"/>
<feature type="signal peptide" evidence="5">
    <location>
        <begin position="1"/>
        <end position="20"/>
    </location>
</feature>
<dbReference type="PATRIC" id="fig|658445.3.peg.1901"/>
<dbReference type="InterPro" id="IPR028994">
    <property type="entry name" value="Integrin_alpha_N"/>
</dbReference>
<dbReference type="STRING" id="658445.H744_1c1755"/>
<dbReference type="Gene3D" id="2.180.10.10">
    <property type="entry name" value="RHS repeat-associated core"/>
    <property type="match status" value="3"/>
</dbReference>
<gene>
    <name evidence="6" type="ORF">H744_1c1755</name>
</gene>